<evidence type="ECO:0000313" key="2">
    <source>
        <dbReference type="Proteomes" id="UP000247612"/>
    </source>
</evidence>
<dbReference type="AlphaFoldDB" id="A0A318KXX1"/>
<accession>A0A318KXX1</accession>
<gene>
    <name evidence="1" type="ORF">DES51_10368</name>
</gene>
<reference evidence="1 2" key="1">
    <citation type="submission" date="2018-05" db="EMBL/GenBank/DDBJ databases">
        <title>Genomic Encyclopedia of Type Strains, Phase IV (KMG-IV): sequencing the most valuable type-strain genomes for metagenomic binning, comparative biology and taxonomic classification.</title>
        <authorList>
            <person name="Goeker M."/>
        </authorList>
    </citation>
    <scope>NUCLEOTIDE SEQUENCE [LARGE SCALE GENOMIC DNA]</scope>
    <source>
        <strain evidence="1 2">JC118</strain>
    </source>
</reference>
<protein>
    <submittedName>
        <fullName evidence="1">Uncharacterized protein</fullName>
    </submittedName>
</protein>
<sequence length="166" mass="19123">MKLIIKNSFLGKHVYDETGKEVCQISSHVMNPNQNILLIEQQKTYISSFERAGSNSALLLTVDEQGSKEHVVKGEANGNSEVKLYERSFHDLNVEDQRQNRHYSLHLNRDTSWQINDQQQQIGCIKKMDAYGNIQMECEALNDLLLLCAFYLFTHTLMIENEAIMV</sequence>
<name>A0A318KXX1_9FIRM</name>
<evidence type="ECO:0000313" key="1">
    <source>
        <dbReference type="EMBL" id="PXX80476.1"/>
    </source>
</evidence>
<dbReference type="STRING" id="1034346.GCA_000313565_02109"/>
<dbReference type="OrthoDB" id="9791132at2"/>
<organism evidence="1 2">
    <name type="scientific">Dielma fastidiosa</name>
    <dbReference type="NCBI Taxonomy" id="1034346"/>
    <lineage>
        <taxon>Bacteria</taxon>
        <taxon>Bacillati</taxon>
        <taxon>Bacillota</taxon>
        <taxon>Erysipelotrichia</taxon>
        <taxon>Erysipelotrichales</taxon>
        <taxon>Erysipelotrichaceae</taxon>
        <taxon>Dielma</taxon>
    </lineage>
</organism>
<dbReference type="Proteomes" id="UP000247612">
    <property type="component" value="Unassembled WGS sequence"/>
</dbReference>
<proteinExistence type="predicted"/>
<dbReference type="EMBL" id="QJKH01000003">
    <property type="protein sequence ID" value="PXX80476.1"/>
    <property type="molecule type" value="Genomic_DNA"/>
</dbReference>
<keyword evidence="2" id="KW-1185">Reference proteome</keyword>
<dbReference type="RefSeq" id="WP_022938413.1">
    <property type="nucleotide sequence ID" value="NZ_CABKRQ010000005.1"/>
</dbReference>
<comment type="caution">
    <text evidence="1">The sequence shown here is derived from an EMBL/GenBank/DDBJ whole genome shotgun (WGS) entry which is preliminary data.</text>
</comment>